<keyword evidence="2" id="KW-0489">Methyltransferase</keyword>
<evidence type="ECO:0000313" key="3">
    <source>
        <dbReference type="Proteomes" id="UP000297737"/>
    </source>
</evidence>
<feature type="compositionally biased region" description="Polar residues" evidence="1">
    <location>
        <begin position="13"/>
        <end position="25"/>
    </location>
</feature>
<evidence type="ECO:0000256" key="1">
    <source>
        <dbReference type="SAM" id="MobiDB-lite"/>
    </source>
</evidence>
<dbReference type="OrthoDB" id="9342567at2"/>
<sequence length="234" mass="24435">MLASSAIAQTPANITAAVTSPQRPASDTERDAARKPGVMLDFSRVKPGDHVADLIPGHGYFTRLFAVAVKPGGKVIAIVPPEAAKRDAEGAAMIAAIAADPAYGDVTVVDGVGSSALGKVDVFWTAQNYHDLHNALSVDQVIEVNETIFKAVKPGGYYVIVDHAAAPGSGLSAANALHRIDPETVKGEVEAAGFILDGESSALANPADPHTANVFDPSIRGKTDQFMLRFKKPK</sequence>
<dbReference type="SUPFAM" id="SSF53335">
    <property type="entry name" value="S-adenosyl-L-methionine-dependent methyltransferases"/>
    <property type="match status" value="1"/>
</dbReference>
<gene>
    <name evidence="2" type="ORF">EUV02_15180</name>
</gene>
<protein>
    <submittedName>
        <fullName evidence="2">Methyltransferase</fullName>
    </submittedName>
</protein>
<organism evidence="2 3">
    <name type="scientific">Glacieibacterium arshaanense</name>
    <dbReference type="NCBI Taxonomy" id="2511025"/>
    <lineage>
        <taxon>Bacteria</taxon>
        <taxon>Pseudomonadati</taxon>
        <taxon>Pseudomonadota</taxon>
        <taxon>Alphaproteobacteria</taxon>
        <taxon>Sphingomonadales</taxon>
        <taxon>Sphingosinicellaceae</taxon>
        <taxon>Glacieibacterium</taxon>
    </lineage>
</organism>
<evidence type="ECO:0000313" key="2">
    <source>
        <dbReference type="EMBL" id="TFU00449.1"/>
    </source>
</evidence>
<dbReference type="Gene3D" id="3.40.50.150">
    <property type="entry name" value="Vaccinia Virus protein VP39"/>
    <property type="match status" value="1"/>
</dbReference>
<name>A0A4Y9EL81_9SPHN</name>
<dbReference type="PIRSF" id="PIRSF031679">
    <property type="entry name" value="Mtase_Alr7345_prd"/>
    <property type="match status" value="1"/>
</dbReference>
<dbReference type="GO" id="GO:0032259">
    <property type="term" value="P:methylation"/>
    <property type="evidence" value="ECO:0007669"/>
    <property type="project" value="UniProtKB-KW"/>
</dbReference>
<dbReference type="InterPro" id="IPR029063">
    <property type="entry name" value="SAM-dependent_MTases_sf"/>
</dbReference>
<feature type="region of interest" description="Disordered" evidence="1">
    <location>
        <begin position="13"/>
        <end position="33"/>
    </location>
</feature>
<dbReference type="GO" id="GO:0008168">
    <property type="term" value="F:methyltransferase activity"/>
    <property type="evidence" value="ECO:0007669"/>
    <property type="project" value="UniProtKB-KW"/>
</dbReference>
<dbReference type="Proteomes" id="UP000297737">
    <property type="component" value="Unassembled WGS sequence"/>
</dbReference>
<dbReference type="InterPro" id="IPR016980">
    <property type="entry name" value="S-AdoMet-dep_MeTrfase_Alr7345"/>
</dbReference>
<proteinExistence type="predicted"/>
<keyword evidence="3" id="KW-1185">Reference proteome</keyword>
<dbReference type="AlphaFoldDB" id="A0A4Y9EL81"/>
<comment type="caution">
    <text evidence="2">The sequence shown here is derived from an EMBL/GenBank/DDBJ whole genome shotgun (WGS) entry which is preliminary data.</text>
</comment>
<keyword evidence="2" id="KW-0808">Transferase</keyword>
<reference evidence="2 3" key="1">
    <citation type="submission" date="2019-02" db="EMBL/GenBank/DDBJ databases">
        <title>Polymorphobacter sp. isolated from the lake at the Tibet of China.</title>
        <authorList>
            <person name="Li A."/>
        </authorList>
    </citation>
    <scope>NUCLEOTIDE SEQUENCE [LARGE SCALE GENOMIC DNA]</scope>
    <source>
        <strain evidence="2 3">DJ1R-1</strain>
    </source>
</reference>
<accession>A0A4Y9EL81</accession>
<dbReference type="EMBL" id="SIHO01000004">
    <property type="protein sequence ID" value="TFU00449.1"/>
    <property type="molecule type" value="Genomic_DNA"/>
</dbReference>